<protein>
    <recommendedName>
        <fullName evidence="4">BED-type domain-containing protein</fullName>
    </recommendedName>
</protein>
<dbReference type="AlphaFoldDB" id="A0A921QJ28"/>
<name>A0A921QJ28_SORBI</name>
<gene>
    <name evidence="2" type="ORF">BDA96_07G044700</name>
</gene>
<proteinExistence type="predicted"/>
<evidence type="ECO:0000313" key="3">
    <source>
        <dbReference type="Proteomes" id="UP000807115"/>
    </source>
</evidence>
<comment type="caution">
    <text evidence="2">The sequence shown here is derived from an EMBL/GenBank/DDBJ whole genome shotgun (WGS) entry which is preliminary data.</text>
</comment>
<feature type="region of interest" description="Disordered" evidence="1">
    <location>
        <begin position="66"/>
        <end position="99"/>
    </location>
</feature>
<evidence type="ECO:0000256" key="1">
    <source>
        <dbReference type="SAM" id="MobiDB-lite"/>
    </source>
</evidence>
<evidence type="ECO:0000313" key="2">
    <source>
        <dbReference type="EMBL" id="KAG0522526.1"/>
    </source>
</evidence>
<organism evidence="2 3">
    <name type="scientific">Sorghum bicolor</name>
    <name type="common">Sorghum</name>
    <name type="synonym">Sorghum vulgare</name>
    <dbReference type="NCBI Taxonomy" id="4558"/>
    <lineage>
        <taxon>Eukaryota</taxon>
        <taxon>Viridiplantae</taxon>
        <taxon>Streptophyta</taxon>
        <taxon>Embryophyta</taxon>
        <taxon>Tracheophyta</taxon>
        <taxon>Spermatophyta</taxon>
        <taxon>Magnoliopsida</taxon>
        <taxon>Liliopsida</taxon>
        <taxon>Poales</taxon>
        <taxon>Poaceae</taxon>
        <taxon>PACMAD clade</taxon>
        <taxon>Panicoideae</taxon>
        <taxon>Andropogonodae</taxon>
        <taxon>Andropogoneae</taxon>
        <taxon>Sorghinae</taxon>
        <taxon>Sorghum</taxon>
    </lineage>
</organism>
<dbReference type="Proteomes" id="UP000807115">
    <property type="component" value="Chromosome 7"/>
</dbReference>
<reference evidence="2" key="1">
    <citation type="journal article" date="2019" name="BMC Genomics">
        <title>A new reference genome for Sorghum bicolor reveals high levels of sequence similarity between sweet and grain genotypes: implications for the genetics of sugar metabolism.</title>
        <authorList>
            <person name="Cooper E.A."/>
            <person name="Brenton Z.W."/>
            <person name="Flinn B.S."/>
            <person name="Jenkins J."/>
            <person name="Shu S."/>
            <person name="Flowers D."/>
            <person name="Luo F."/>
            <person name="Wang Y."/>
            <person name="Xia P."/>
            <person name="Barry K."/>
            <person name="Daum C."/>
            <person name="Lipzen A."/>
            <person name="Yoshinaga Y."/>
            <person name="Schmutz J."/>
            <person name="Saski C."/>
            <person name="Vermerris W."/>
            <person name="Kresovich S."/>
        </authorList>
    </citation>
    <scope>NUCLEOTIDE SEQUENCE</scope>
</reference>
<reference evidence="2" key="2">
    <citation type="submission" date="2020-10" db="EMBL/GenBank/DDBJ databases">
        <authorList>
            <person name="Cooper E.A."/>
            <person name="Brenton Z.W."/>
            <person name="Flinn B.S."/>
            <person name="Jenkins J."/>
            <person name="Shu S."/>
            <person name="Flowers D."/>
            <person name="Luo F."/>
            <person name="Wang Y."/>
            <person name="Xia P."/>
            <person name="Barry K."/>
            <person name="Daum C."/>
            <person name="Lipzen A."/>
            <person name="Yoshinaga Y."/>
            <person name="Schmutz J."/>
            <person name="Saski C."/>
            <person name="Vermerris W."/>
            <person name="Kresovich S."/>
        </authorList>
    </citation>
    <scope>NUCLEOTIDE SEQUENCE</scope>
</reference>
<accession>A0A921QJ28</accession>
<feature type="compositionally biased region" description="Low complexity" evidence="1">
    <location>
        <begin position="68"/>
        <end position="89"/>
    </location>
</feature>
<sequence>MSEEDEIIEMTENEEMRLCGLTRDDEDDLFGDAEELLGRRAAEELFEGSAAHPHLVDDDVAPIEVHAADGAANSNASAADGNAGVADASSTRGKRPSTSKCWEDFEKLFKKVDGKEVRYGARCLHCRKEYTVLVIS</sequence>
<evidence type="ECO:0008006" key="4">
    <source>
        <dbReference type="Google" id="ProtNLM"/>
    </source>
</evidence>
<dbReference type="EMBL" id="CM027686">
    <property type="protein sequence ID" value="KAG0522526.1"/>
    <property type="molecule type" value="Genomic_DNA"/>
</dbReference>